<dbReference type="AlphaFoldDB" id="A0A382QMA0"/>
<evidence type="ECO:0000313" key="1">
    <source>
        <dbReference type="EMBL" id="SVC86045.1"/>
    </source>
</evidence>
<feature type="non-terminal residue" evidence="1">
    <location>
        <position position="95"/>
    </location>
</feature>
<dbReference type="SUPFAM" id="SSF110296">
    <property type="entry name" value="Oligoxyloglucan reducing end-specific cellobiohydrolase"/>
    <property type="match status" value="1"/>
</dbReference>
<evidence type="ECO:0008006" key="2">
    <source>
        <dbReference type="Google" id="ProtNLM"/>
    </source>
</evidence>
<accession>A0A382QMA0</accession>
<protein>
    <recommendedName>
        <fullName evidence="2">Photosynthesis system II assembly factor Ycf48/Hcf136-like domain-containing protein</fullName>
    </recommendedName>
</protein>
<organism evidence="1">
    <name type="scientific">marine metagenome</name>
    <dbReference type="NCBI Taxonomy" id="408172"/>
    <lineage>
        <taxon>unclassified sequences</taxon>
        <taxon>metagenomes</taxon>
        <taxon>ecological metagenomes</taxon>
    </lineage>
</organism>
<feature type="non-terminal residue" evidence="1">
    <location>
        <position position="1"/>
    </location>
</feature>
<proteinExistence type="predicted"/>
<dbReference type="EMBL" id="UINC01115196">
    <property type="protein sequence ID" value="SVC86045.1"/>
    <property type="molecule type" value="Genomic_DNA"/>
</dbReference>
<gene>
    <name evidence="1" type="ORF">METZ01_LOCUS338899</name>
</gene>
<reference evidence="1" key="1">
    <citation type="submission" date="2018-05" db="EMBL/GenBank/DDBJ databases">
        <authorList>
            <person name="Lanie J.A."/>
            <person name="Ng W.-L."/>
            <person name="Kazmierczak K.M."/>
            <person name="Andrzejewski T.M."/>
            <person name="Davidsen T.M."/>
            <person name="Wayne K.J."/>
            <person name="Tettelin H."/>
            <person name="Glass J.I."/>
            <person name="Rusch D."/>
            <person name="Podicherti R."/>
            <person name="Tsui H.-C.T."/>
            <person name="Winkler M.E."/>
        </authorList>
    </citation>
    <scope>NUCLEOTIDE SEQUENCE</scope>
</reference>
<name>A0A382QMA0_9ZZZZ</name>
<sequence length="95" mass="9762">DGETWTAQTSGITNNLNGVTSGNGTFVAVGLSGGTILTSTDGETWTPQTSGFSGFRQVTYVNGTFVITGNSGMILTSPDGETWTQQTSGTSAFLN</sequence>